<dbReference type="RefSeq" id="WP_088218941.1">
    <property type="nucleotide sequence ID" value="NZ_AP024590.1"/>
</dbReference>
<dbReference type="Proteomes" id="UP000682928">
    <property type="component" value="Chromosome"/>
</dbReference>
<reference evidence="1" key="1">
    <citation type="submission" date="2021-04" db="EMBL/GenBank/DDBJ databases">
        <title>Difference and commonality of drug resistance evolution in various bacteria. and drug sensitivity profiles.</title>
        <authorList>
            <person name="Maeda T."/>
            <person name="Shibai A."/>
            <person name="Kawada K."/>
            <person name="Kotani H."/>
            <person name="Tarusawa Y."/>
            <person name="Tanabe K."/>
            <person name="Furusawa C."/>
        </authorList>
    </citation>
    <scope>NUCLEOTIDE SEQUENCE</scope>
    <source>
        <strain evidence="1">JCM 8580</strain>
    </source>
</reference>
<sequence>MSNLPEEIKTALATEPLFSVVIQKCLEEEEMISNFERLHGIHRPPTRQTPIERMVDEATGFSDDQWAKFFTAFIPFVYRCVWLTWEGRFEEQRA</sequence>
<organism evidence="1 2">
    <name type="scientific">Enterobacter kobei</name>
    <dbReference type="NCBI Taxonomy" id="208224"/>
    <lineage>
        <taxon>Bacteria</taxon>
        <taxon>Pseudomonadati</taxon>
        <taxon>Pseudomonadota</taxon>
        <taxon>Gammaproteobacteria</taxon>
        <taxon>Enterobacterales</taxon>
        <taxon>Enterobacteriaceae</taxon>
        <taxon>Enterobacter</taxon>
        <taxon>Enterobacter cloacae complex</taxon>
    </lineage>
</organism>
<dbReference type="AlphaFoldDB" id="A0AA86IVA6"/>
<protein>
    <submittedName>
        <fullName evidence="1">Uncharacterized protein</fullName>
    </submittedName>
</protein>
<name>A0AA86IVA6_9ENTR</name>
<evidence type="ECO:0000313" key="2">
    <source>
        <dbReference type="Proteomes" id="UP000682928"/>
    </source>
</evidence>
<evidence type="ECO:0000313" key="1">
    <source>
        <dbReference type="EMBL" id="BCU55132.1"/>
    </source>
</evidence>
<accession>A0AA86IVA6</accession>
<proteinExistence type="predicted"/>
<dbReference type="EMBL" id="AP024590">
    <property type="protein sequence ID" value="BCU55132.1"/>
    <property type="molecule type" value="Genomic_DNA"/>
</dbReference>
<gene>
    <name evidence="1" type="ORF">ENKO_17260</name>
</gene>